<feature type="compositionally biased region" description="Basic and acidic residues" evidence="3">
    <location>
        <begin position="22"/>
        <end position="51"/>
    </location>
</feature>
<evidence type="ECO:0000313" key="5">
    <source>
        <dbReference type="EMBL" id="MBY6319636.1"/>
    </source>
</evidence>
<dbReference type="InterPro" id="IPR011251">
    <property type="entry name" value="Luciferase-like_dom"/>
</dbReference>
<accession>A0ABS7NNS3</accession>
<keyword evidence="6" id="KW-1185">Reference proteome</keyword>
<name>A0ABS7NNS3_9NOCA</name>
<dbReference type="Pfam" id="PF00296">
    <property type="entry name" value="Bac_luciferase"/>
    <property type="match status" value="1"/>
</dbReference>
<evidence type="ECO:0000256" key="3">
    <source>
        <dbReference type="SAM" id="MobiDB-lite"/>
    </source>
</evidence>
<evidence type="ECO:0000256" key="1">
    <source>
        <dbReference type="ARBA" id="ARBA00023002"/>
    </source>
</evidence>
<dbReference type="Proteomes" id="UP001520140">
    <property type="component" value="Unassembled WGS sequence"/>
</dbReference>
<dbReference type="SUPFAM" id="SSF51679">
    <property type="entry name" value="Bacterial luciferase-like"/>
    <property type="match status" value="1"/>
</dbReference>
<dbReference type="PANTHER" id="PTHR30137:SF8">
    <property type="entry name" value="BLR5498 PROTEIN"/>
    <property type="match status" value="1"/>
</dbReference>
<dbReference type="NCBIfam" id="TIGR03858">
    <property type="entry name" value="LLM_2I7G"/>
    <property type="match status" value="1"/>
</dbReference>
<feature type="domain" description="Luciferase-like" evidence="4">
    <location>
        <begin position="75"/>
        <end position="356"/>
    </location>
</feature>
<keyword evidence="2" id="KW-0503">Monooxygenase</keyword>
<keyword evidence="1" id="KW-0560">Oxidoreductase</keyword>
<evidence type="ECO:0000313" key="6">
    <source>
        <dbReference type="Proteomes" id="UP001520140"/>
    </source>
</evidence>
<reference evidence="5 6" key="1">
    <citation type="submission" date="2020-06" db="EMBL/GenBank/DDBJ databases">
        <title>Taxonomy, biology and ecology of Rhodococcus bacteria occurring in California pistachio and other woody hosts as revealed by genome sequence analyses.</title>
        <authorList>
            <person name="Gai Y."/>
            <person name="Riely B."/>
        </authorList>
    </citation>
    <scope>NUCLEOTIDE SEQUENCE [LARGE SCALE GENOMIC DNA]</scope>
    <source>
        <strain evidence="5 6">BP-284</strain>
    </source>
</reference>
<dbReference type="InterPro" id="IPR022290">
    <property type="entry name" value="LLM_Atu2307-like"/>
</dbReference>
<dbReference type="Gene3D" id="3.20.20.30">
    <property type="entry name" value="Luciferase-like domain"/>
    <property type="match status" value="1"/>
</dbReference>
<protein>
    <submittedName>
        <fullName evidence="5">LLM class flavin-dependent oxidoreductase</fullName>
    </submittedName>
</protein>
<comment type="caution">
    <text evidence="5">The sequence shown here is derived from an EMBL/GenBank/DDBJ whole genome shotgun (WGS) entry which is preliminary data.</text>
</comment>
<sequence>MGTLPNFARNSASVSRRCGCRRRENPLRRAPSSRREKGCGTRVSEQSDPRNADPAPFEVGITTFAETYPEVGVDTVRSHGQRLREVVEEAELADRVGLDVYGVGEHHRADFAASAPAVVLAAIAARTSRIRLTSAVTVLSSDDPVRVYQDFATLDQLSSGRAEVIAGRGSFTESFPLFGYRLEDYDELFAEKLDLLVAIANSDRVTWSGRHRPALAEQTVYPRAHQDPLPVWVGVGGNPQSVVRAASYGLPVALAIIGGEPARFAPFGDLYRRALDEFGKPPTPLAVHAHGYVGETDDAAAAEFFDPYRTAMSHIGRERGWPPLGRGQFDAARSPAGSLVLGSPDTVAEKIVSMSRLLGLDRFMLHISVGTLPHEKVLRSIEFLGTEVAPRVRERMAEISGSRRG</sequence>
<dbReference type="InterPro" id="IPR036661">
    <property type="entry name" value="Luciferase-like_sf"/>
</dbReference>
<dbReference type="PANTHER" id="PTHR30137">
    <property type="entry name" value="LUCIFERASE-LIKE MONOOXYGENASE"/>
    <property type="match status" value="1"/>
</dbReference>
<gene>
    <name evidence="5" type="ORF">HQ605_02245</name>
</gene>
<feature type="region of interest" description="Disordered" evidence="3">
    <location>
        <begin position="22"/>
        <end position="56"/>
    </location>
</feature>
<evidence type="ECO:0000256" key="2">
    <source>
        <dbReference type="ARBA" id="ARBA00023033"/>
    </source>
</evidence>
<dbReference type="InterPro" id="IPR050766">
    <property type="entry name" value="Bact_Lucif_Oxidored"/>
</dbReference>
<dbReference type="EMBL" id="JABUKG010000002">
    <property type="protein sequence ID" value="MBY6319636.1"/>
    <property type="molecule type" value="Genomic_DNA"/>
</dbReference>
<organism evidence="5 6">
    <name type="scientific">Rhodococcoides kroppenstedtii</name>
    <dbReference type="NCBI Taxonomy" id="293050"/>
    <lineage>
        <taxon>Bacteria</taxon>
        <taxon>Bacillati</taxon>
        <taxon>Actinomycetota</taxon>
        <taxon>Actinomycetes</taxon>
        <taxon>Mycobacteriales</taxon>
        <taxon>Nocardiaceae</taxon>
        <taxon>Rhodococcoides</taxon>
    </lineage>
</organism>
<evidence type="ECO:0000259" key="4">
    <source>
        <dbReference type="Pfam" id="PF00296"/>
    </source>
</evidence>
<proteinExistence type="predicted"/>